<feature type="domain" description="FAE" evidence="8">
    <location>
        <begin position="25"/>
        <end position="312"/>
    </location>
</feature>
<dbReference type="AlphaFoldDB" id="A0AAJ6X281"/>
<evidence type="ECO:0000313" key="10">
    <source>
        <dbReference type="Proteomes" id="UP000694918"/>
    </source>
</evidence>
<evidence type="ECO:0000256" key="2">
    <source>
        <dbReference type="ARBA" id="ARBA00005531"/>
    </source>
</evidence>
<dbReference type="Gene3D" id="3.40.47.10">
    <property type="match status" value="1"/>
</dbReference>
<evidence type="ECO:0000313" key="11">
    <source>
        <dbReference type="RefSeq" id="XP_011002674.1"/>
    </source>
</evidence>
<sequence>MELFLAFCLLLLFYAISKLCKLAYQKRDQRCYMLSYQCHKAAEDRKLDTGSCAKIVLRNSSLGIEEYRFLLKTMVSSGIGEETYCPRNVIEGREESATLMDALSEVDDVIFDTLDKLFAKTGISPSDIDIIVASVSLFSPAPSLTARVINRYKMGKDIKAFNLSGMGCSASVVAVDLVKQLFKTYRNSFAIVVSTESIGPNWYSGKEKSMMLSNILFRTGGCSMLLTNNIALKEKALLELTCAVRTHIGSDHEAYSSCIQVEDDLGNRGFRLTRDLPRAGAKALTMNLRVLLPKVLPLSEMLRYKISYCRNKITKRSKGIAGPGLNLKSGIDHFCVHPGGRAIIDEVGKSLALNDHDLEPARMALYRCVNTPTGGLWYVLGYMEAKKRLKKGDRILMISLGAGFECNNCVWKVMKDSEDKNVWKDCIDHYPPNTFANPFSEKFDWINDESMRFARREDYVPKICI</sequence>
<feature type="chain" id="PRO_5042465253" description="3-ketoacyl-CoA synthase" evidence="7">
    <location>
        <begin position="18"/>
        <end position="465"/>
    </location>
</feature>
<comment type="similarity">
    <text evidence="2 6">Belongs to the thiolase-like superfamily. Chalcone/stilbene synthases family.</text>
</comment>
<comment type="pathway">
    <text evidence="1 6">Lipid metabolism; fatty acid biosynthesis.</text>
</comment>
<feature type="signal peptide" evidence="7">
    <location>
        <begin position="1"/>
        <end position="17"/>
    </location>
</feature>
<dbReference type="GO" id="GO:0016020">
    <property type="term" value="C:membrane"/>
    <property type="evidence" value="ECO:0007669"/>
    <property type="project" value="InterPro"/>
</dbReference>
<dbReference type="Pfam" id="PF08541">
    <property type="entry name" value="ACP_syn_III_C"/>
    <property type="match status" value="1"/>
</dbReference>
<keyword evidence="7" id="KW-0732">Signal</keyword>
<dbReference type="CDD" id="cd00831">
    <property type="entry name" value="CHS_like"/>
    <property type="match status" value="1"/>
</dbReference>
<dbReference type="RefSeq" id="XP_011002674.1">
    <property type="nucleotide sequence ID" value="XM_011004372.1"/>
</dbReference>
<dbReference type="InterPro" id="IPR013601">
    <property type="entry name" value="FAE1_typ3_polyketide_synth"/>
</dbReference>
<evidence type="ECO:0000256" key="4">
    <source>
        <dbReference type="ARBA" id="ARBA00023315"/>
    </source>
</evidence>
<dbReference type="GeneID" id="105109623"/>
<dbReference type="GO" id="GO:0009922">
    <property type="term" value="F:fatty acid elongase activity"/>
    <property type="evidence" value="ECO:0007669"/>
    <property type="project" value="UniProtKB-EC"/>
</dbReference>
<comment type="catalytic activity">
    <reaction evidence="5">
        <text>a very-long-chain acyl-CoA + malonyl-CoA + H(+) = a very-long-chain 3-oxoacyl-CoA + CO2 + CoA</text>
        <dbReference type="Rhea" id="RHEA:32727"/>
        <dbReference type="ChEBI" id="CHEBI:15378"/>
        <dbReference type="ChEBI" id="CHEBI:16526"/>
        <dbReference type="ChEBI" id="CHEBI:57287"/>
        <dbReference type="ChEBI" id="CHEBI:57384"/>
        <dbReference type="ChEBI" id="CHEBI:90725"/>
        <dbReference type="ChEBI" id="CHEBI:90736"/>
        <dbReference type="EC" id="2.3.1.199"/>
    </reaction>
</comment>
<name>A0AAJ6X281_POPEU</name>
<dbReference type="Pfam" id="PF08392">
    <property type="entry name" value="FAE1_CUT1_RppA"/>
    <property type="match status" value="1"/>
</dbReference>
<dbReference type="InterPro" id="IPR016039">
    <property type="entry name" value="Thiolase-like"/>
</dbReference>
<proteinExistence type="inferred from homology"/>
<evidence type="ECO:0000259" key="9">
    <source>
        <dbReference type="Pfam" id="PF08541"/>
    </source>
</evidence>
<keyword evidence="10" id="KW-1185">Reference proteome</keyword>
<dbReference type="PANTHER" id="PTHR31561">
    <property type="entry name" value="3-KETOACYL-COA SYNTHASE"/>
    <property type="match status" value="1"/>
</dbReference>
<dbReference type="PIRSF" id="PIRSF036417">
    <property type="entry name" value="3-ktacl-CoA_syn"/>
    <property type="match status" value="1"/>
</dbReference>
<accession>A0AAJ6X281</accession>
<evidence type="ECO:0000256" key="7">
    <source>
        <dbReference type="SAM" id="SignalP"/>
    </source>
</evidence>
<keyword evidence="3 6" id="KW-0808">Transferase</keyword>
<protein>
    <recommendedName>
        <fullName evidence="6">3-ketoacyl-CoA synthase</fullName>
        <ecNumber evidence="6">2.3.1.-</ecNumber>
    </recommendedName>
</protein>
<dbReference type="KEGG" id="peu:105109623"/>
<evidence type="ECO:0000256" key="3">
    <source>
        <dbReference type="ARBA" id="ARBA00022679"/>
    </source>
</evidence>
<dbReference type="GO" id="GO:0006633">
    <property type="term" value="P:fatty acid biosynthetic process"/>
    <property type="evidence" value="ECO:0007669"/>
    <property type="project" value="InterPro"/>
</dbReference>
<evidence type="ECO:0000256" key="6">
    <source>
        <dbReference type="PIRNR" id="PIRNR036417"/>
    </source>
</evidence>
<dbReference type="SUPFAM" id="SSF53901">
    <property type="entry name" value="Thiolase-like"/>
    <property type="match status" value="2"/>
</dbReference>
<evidence type="ECO:0000259" key="8">
    <source>
        <dbReference type="Pfam" id="PF08392"/>
    </source>
</evidence>
<dbReference type="EC" id="2.3.1.-" evidence="6"/>
<evidence type="ECO:0000256" key="1">
    <source>
        <dbReference type="ARBA" id="ARBA00005194"/>
    </source>
</evidence>
<feature type="domain" description="Beta-ketoacyl-[acyl-carrier-protein] synthase III C-terminal" evidence="9">
    <location>
        <begin position="329"/>
        <end position="412"/>
    </location>
</feature>
<dbReference type="Proteomes" id="UP000694918">
    <property type="component" value="Unplaced"/>
</dbReference>
<keyword evidence="4 6" id="KW-0012">Acyltransferase</keyword>
<evidence type="ECO:0000256" key="5">
    <source>
        <dbReference type="ARBA" id="ARBA00047375"/>
    </source>
</evidence>
<dbReference type="InterPro" id="IPR012392">
    <property type="entry name" value="3-ktacl-CoA_syn"/>
</dbReference>
<dbReference type="InterPro" id="IPR013747">
    <property type="entry name" value="ACP_syn_III_C"/>
</dbReference>
<gene>
    <name evidence="11" type="primary">LOC105109623</name>
</gene>
<organism evidence="10 11">
    <name type="scientific">Populus euphratica</name>
    <name type="common">Euphrates poplar</name>
    <dbReference type="NCBI Taxonomy" id="75702"/>
    <lineage>
        <taxon>Eukaryota</taxon>
        <taxon>Viridiplantae</taxon>
        <taxon>Streptophyta</taxon>
        <taxon>Embryophyta</taxon>
        <taxon>Tracheophyta</taxon>
        <taxon>Spermatophyta</taxon>
        <taxon>Magnoliopsida</taxon>
        <taxon>eudicotyledons</taxon>
        <taxon>Gunneridae</taxon>
        <taxon>Pentapetalae</taxon>
        <taxon>rosids</taxon>
        <taxon>fabids</taxon>
        <taxon>Malpighiales</taxon>
        <taxon>Salicaceae</taxon>
        <taxon>Saliceae</taxon>
        <taxon>Populus</taxon>
    </lineage>
</organism>
<reference evidence="11" key="1">
    <citation type="submission" date="2025-08" db="UniProtKB">
        <authorList>
            <consortium name="RefSeq"/>
        </authorList>
    </citation>
    <scope>IDENTIFICATION</scope>
</reference>